<feature type="compositionally biased region" description="Low complexity" evidence="6">
    <location>
        <begin position="43"/>
        <end position="59"/>
    </location>
</feature>
<evidence type="ECO:0000256" key="2">
    <source>
        <dbReference type="ARBA" id="ARBA00008707"/>
    </source>
</evidence>
<dbReference type="GO" id="GO:0010256">
    <property type="term" value="P:endomembrane system organization"/>
    <property type="evidence" value="ECO:0007669"/>
    <property type="project" value="TreeGrafter"/>
</dbReference>
<evidence type="ECO:0000256" key="5">
    <source>
        <dbReference type="ARBA" id="ARBA00023136"/>
    </source>
</evidence>
<keyword evidence="9" id="KW-1185">Reference proteome</keyword>
<dbReference type="OrthoDB" id="657601at2759"/>
<comment type="subcellular location">
    <subcellularLocation>
        <location evidence="1">Membrane</location>
        <topology evidence="1">Multi-pass membrane protein</topology>
    </subcellularLocation>
</comment>
<reference evidence="8 9" key="2">
    <citation type="journal article" date="2017" name="Nature">
        <title>The Apostasia genome and the evolution of orchids.</title>
        <authorList>
            <person name="Zhang G.Q."/>
            <person name="Liu K.W."/>
            <person name="Li Z."/>
            <person name="Lohaus R."/>
            <person name="Hsiao Y.Y."/>
            <person name="Niu S.C."/>
            <person name="Wang J.Y."/>
            <person name="Lin Y.C."/>
            <person name="Xu Q."/>
            <person name="Chen L.J."/>
            <person name="Yoshida K."/>
            <person name="Fujiwara S."/>
            <person name="Wang Z.W."/>
            <person name="Zhang Y.Q."/>
            <person name="Mitsuda N."/>
            <person name="Wang M."/>
            <person name="Liu G.H."/>
            <person name="Pecoraro L."/>
            <person name="Huang H.X."/>
            <person name="Xiao X.J."/>
            <person name="Lin M."/>
            <person name="Wu X.Y."/>
            <person name="Wu W.L."/>
            <person name="Chen Y.Y."/>
            <person name="Chang S.B."/>
            <person name="Sakamoto S."/>
            <person name="Ohme-Takagi M."/>
            <person name="Yagi M."/>
            <person name="Zeng S.J."/>
            <person name="Shen C.Y."/>
            <person name="Yeh C.M."/>
            <person name="Luo Y.B."/>
            <person name="Tsai W.C."/>
            <person name="Van de Peer Y."/>
            <person name="Liu Z.J."/>
        </authorList>
    </citation>
    <scope>NUCLEOTIDE SEQUENCE [LARGE SCALE GENOMIC DNA]</scope>
    <source>
        <tissue evidence="8">The whole plant</tissue>
    </source>
</reference>
<evidence type="ECO:0000313" key="9">
    <source>
        <dbReference type="Proteomes" id="UP000233837"/>
    </source>
</evidence>
<dbReference type="GO" id="GO:0005737">
    <property type="term" value="C:cytoplasm"/>
    <property type="evidence" value="ECO:0007669"/>
    <property type="project" value="UniProtKB-ARBA"/>
</dbReference>
<protein>
    <recommendedName>
        <fullName evidence="10">DUF679 domain membrane protein 2</fullName>
    </recommendedName>
</protein>
<evidence type="ECO:0008006" key="10">
    <source>
        <dbReference type="Google" id="ProtNLM"/>
    </source>
</evidence>
<feature type="transmembrane region" description="Helical" evidence="7">
    <location>
        <begin position="109"/>
        <end position="132"/>
    </location>
</feature>
<dbReference type="PANTHER" id="PTHR31621:SF5">
    <property type="entry name" value="PROTEIN DMP10"/>
    <property type="match status" value="1"/>
</dbReference>
<sequence length="250" mass="27076">MTTGVNNAGGAGANTSVILGGFHYSIDPDLIEQKQSPTPPSKPSRSPSTPPAVHTSAATTKTTRTLVIDKTLASAANLSNLLPTGTFLIFQALSPSFSNKGRCYISNQCLTYGLLFLGILSCVFFTFTDSLLGRDGRIYYGFATSEGLYVLNFYGGEEEKGKIFREEDLRRRRRQWVDWVHAVFGVLVFLALAFSDADIQSCFFPSAGADAKELLVNLPLGAGVFASLVFMVFPTTRKGIGYSDLDSHSN</sequence>
<keyword evidence="3 7" id="KW-0812">Transmembrane</keyword>
<evidence type="ECO:0000256" key="7">
    <source>
        <dbReference type="SAM" id="Phobius"/>
    </source>
</evidence>
<feature type="region of interest" description="Disordered" evidence="6">
    <location>
        <begin position="31"/>
        <end position="59"/>
    </location>
</feature>
<organism evidence="8 9">
    <name type="scientific">Dendrobium catenatum</name>
    <dbReference type="NCBI Taxonomy" id="906689"/>
    <lineage>
        <taxon>Eukaryota</taxon>
        <taxon>Viridiplantae</taxon>
        <taxon>Streptophyta</taxon>
        <taxon>Embryophyta</taxon>
        <taxon>Tracheophyta</taxon>
        <taxon>Spermatophyta</taxon>
        <taxon>Magnoliopsida</taxon>
        <taxon>Liliopsida</taxon>
        <taxon>Asparagales</taxon>
        <taxon>Orchidaceae</taxon>
        <taxon>Epidendroideae</taxon>
        <taxon>Malaxideae</taxon>
        <taxon>Dendrobiinae</taxon>
        <taxon>Dendrobium</taxon>
    </lineage>
</organism>
<feature type="transmembrane region" description="Helical" evidence="7">
    <location>
        <begin position="176"/>
        <end position="194"/>
    </location>
</feature>
<name>A0A2I0WDF0_9ASPA</name>
<dbReference type="EMBL" id="KZ502729">
    <property type="protein sequence ID" value="PKU73680.1"/>
    <property type="molecule type" value="Genomic_DNA"/>
</dbReference>
<dbReference type="AlphaFoldDB" id="A0A2I0WDF0"/>
<gene>
    <name evidence="8" type="ORF">MA16_Dca013260</name>
</gene>
<feature type="transmembrane region" description="Helical" evidence="7">
    <location>
        <begin position="214"/>
        <end position="233"/>
    </location>
</feature>
<reference evidence="8 9" key="1">
    <citation type="journal article" date="2016" name="Sci. Rep.">
        <title>The Dendrobium catenatum Lindl. genome sequence provides insights into polysaccharide synthase, floral development and adaptive evolution.</title>
        <authorList>
            <person name="Zhang G.Q."/>
            <person name="Xu Q."/>
            <person name="Bian C."/>
            <person name="Tsai W.C."/>
            <person name="Yeh C.M."/>
            <person name="Liu K.W."/>
            <person name="Yoshida K."/>
            <person name="Zhang L.S."/>
            <person name="Chang S.B."/>
            <person name="Chen F."/>
            <person name="Shi Y."/>
            <person name="Su Y.Y."/>
            <person name="Zhang Y.Q."/>
            <person name="Chen L.J."/>
            <person name="Yin Y."/>
            <person name="Lin M."/>
            <person name="Huang H."/>
            <person name="Deng H."/>
            <person name="Wang Z.W."/>
            <person name="Zhu S.L."/>
            <person name="Zhao X."/>
            <person name="Deng C."/>
            <person name="Niu S.C."/>
            <person name="Huang J."/>
            <person name="Wang M."/>
            <person name="Liu G.H."/>
            <person name="Yang H.J."/>
            <person name="Xiao X.J."/>
            <person name="Hsiao Y.Y."/>
            <person name="Wu W.L."/>
            <person name="Chen Y.Y."/>
            <person name="Mitsuda N."/>
            <person name="Ohme-Takagi M."/>
            <person name="Luo Y.B."/>
            <person name="Van de Peer Y."/>
            <person name="Liu Z.J."/>
        </authorList>
    </citation>
    <scope>NUCLEOTIDE SEQUENCE [LARGE SCALE GENOMIC DNA]</scope>
    <source>
        <tissue evidence="8">The whole plant</tissue>
    </source>
</reference>
<feature type="transmembrane region" description="Helical" evidence="7">
    <location>
        <begin position="138"/>
        <end position="155"/>
    </location>
</feature>
<keyword evidence="4 7" id="KW-1133">Transmembrane helix</keyword>
<evidence type="ECO:0000313" key="8">
    <source>
        <dbReference type="EMBL" id="PKU73680.1"/>
    </source>
</evidence>
<evidence type="ECO:0000256" key="6">
    <source>
        <dbReference type="SAM" id="MobiDB-lite"/>
    </source>
</evidence>
<keyword evidence="5 7" id="KW-0472">Membrane</keyword>
<dbReference type="Proteomes" id="UP000233837">
    <property type="component" value="Unassembled WGS sequence"/>
</dbReference>
<dbReference type="GO" id="GO:0016020">
    <property type="term" value="C:membrane"/>
    <property type="evidence" value="ECO:0007669"/>
    <property type="project" value="UniProtKB-SubCell"/>
</dbReference>
<comment type="similarity">
    <text evidence="2">Belongs to the plant DMP1 protein family.</text>
</comment>
<evidence type="ECO:0000256" key="3">
    <source>
        <dbReference type="ARBA" id="ARBA00022692"/>
    </source>
</evidence>
<evidence type="ECO:0000256" key="1">
    <source>
        <dbReference type="ARBA" id="ARBA00004141"/>
    </source>
</evidence>
<dbReference type="PANTHER" id="PTHR31621">
    <property type="entry name" value="PROTEIN DMP3"/>
    <property type="match status" value="1"/>
</dbReference>
<proteinExistence type="inferred from homology"/>
<dbReference type="Pfam" id="PF05078">
    <property type="entry name" value="DUF679"/>
    <property type="match status" value="1"/>
</dbReference>
<evidence type="ECO:0000256" key="4">
    <source>
        <dbReference type="ARBA" id="ARBA00022989"/>
    </source>
</evidence>
<accession>A0A2I0WDF0</accession>
<dbReference type="InterPro" id="IPR007770">
    <property type="entry name" value="DMP"/>
</dbReference>